<evidence type="ECO:0000313" key="3">
    <source>
        <dbReference type="EMBL" id="MFJ5445845.1"/>
    </source>
</evidence>
<name>A0ABW8GKB7_9PROT</name>
<keyword evidence="2" id="KW-0732">Signal</keyword>
<organism evidence="3 4">
    <name type="scientific">Methylobacillus methanolivorans</name>
    <dbReference type="NCBI Taxonomy" id="1848927"/>
    <lineage>
        <taxon>Bacteria</taxon>
        <taxon>Pseudomonadati</taxon>
        <taxon>Pseudomonadota</taxon>
        <taxon>Betaproteobacteria</taxon>
        <taxon>Nitrosomonadales</taxon>
        <taxon>Methylophilaceae</taxon>
        <taxon>Methylobacillus</taxon>
    </lineage>
</organism>
<feature type="transmembrane region" description="Helical" evidence="1">
    <location>
        <begin position="171"/>
        <end position="188"/>
    </location>
</feature>
<feature type="signal peptide" evidence="2">
    <location>
        <begin position="1"/>
        <end position="25"/>
    </location>
</feature>
<keyword evidence="4" id="KW-1185">Reference proteome</keyword>
<sequence length="301" mass="32626">MKKLTTLFSICLLPIGLCAGAMAHAAEAALVSLDNPRIATGITIGDVLERRLVIEASPPYELSKSALPLKGERVDGIELVGVALQGEKAAGSQRYEVKLSYQVFAAASKPSVMRLPALTLALGGGDTPAEVNVPAWHFWSAPLAAGNIHTARSNAQPQRKPALLDTGPERLALALTVFLVGVVGLVYINADRRWLPWMGGSFAQAYRKLRKTPAQAGHQAQALGYVHQAFNQVHGSTLFRPQLGEFFAQHPQYQPLAKEIDSFFQHSESLLFTGENADSPALLKELQQLCRRLRDCERGVA</sequence>
<proteinExistence type="predicted"/>
<protein>
    <submittedName>
        <fullName evidence="3">Nonribosomal peptide synthetase MxaA</fullName>
    </submittedName>
</protein>
<accession>A0ABW8GKB7</accession>
<evidence type="ECO:0000256" key="2">
    <source>
        <dbReference type="SAM" id="SignalP"/>
    </source>
</evidence>
<feature type="chain" id="PRO_5046324116" evidence="2">
    <location>
        <begin position="26"/>
        <end position="301"/>
    </location>
</feature>
<keyword evidence="1" id="KW-0472">Membrane</keyword>
<gene>
    <name evidence="3" type="ORF">ACIKP9_06340</name>
</gene>
<keyword evidence="1" id="KW-0812">Transmembrane</keyword>
<evidence type="ECO:0000256" key="1">
    <source>
        <dbReference type="SAM" id="Phobius"/>
    </source>
</evidence>
<dbReference type="Proteomes" id="UP001617669">
    <property type="component" value="Unassembled WGS sequence"/>
</dbReference>
<dbReference type="RefSeq" id="WP_400880729.1">
    <property type="nucleotide sequence ID" value="NZ_JBIWXY010000001.1"/>
</dbReference>
<dbReference type="EMBL" id="JBIWXY010000001">
    <property type="protein sequence ID" value="MFJ5445845.1"/>
    <property type="molecule type" value="Genomic_DNA"/>
</dbReference>
<reference evidence="3 4" key="1">
    <citation type="submission" date="2024-11" db="EMBL/GenBank/DDBJ databases">
        <authorList>
            <person name="Kaparullina E.N."/>
            <person name="Delegan Y.A."/>
            <person name="Doronina N.V."/>
        </authorList>
    </citation>
    <scope>NUCLEOTIDE SEQUENCE [LARGE SCALE GENOMIC DNA]</scope>
    <source>
        <strain evidence="3 4">7sh_L</strain>
    </source>
</reference>
<comment type="caution">
    <text evidence="3">The sequence shown here is derived from an EMBL/GenBank/DDBJ whole genome shotgun (WGS) entry which is preliminary data.</text>
</comment>
<keyword evidence="1" id="KW-1133">Transmembrane helix</keyword>
<evidence type="ECO:0000313" key="4">
    <source>
        <dbReference type="Proteomes" id="UP001617669"/>
    </source>
</evidence>